<keyword evidence="8" id="KW-0378">Hydrolase</keyword>
<dbReference type="GO" id="GO:0003887">
    <property type="term" value="F:DNA-directed DNA polymerase activity"/>
    <property type="evidence" value="ECO:0007669"/>
    <property type="project" value="UniProtKB-KW"/>
</dbReference>
<evidence type="ECO:0000256" key="7">
    <source>
        <dbReference type="ARBA" id="ARBA00022759"/>
    </source>
</evidence>
<reference evidence="20" key="1">
    <citation type="journal article" date="2019" name="Curr. Biol.">
        <title>Genome Sequence of Striga asiatica Provides Insight into the Evolution of Plant Parasitism.</title>
        <authorList>
            <person name="Yoshida S."/>
            <person name="Kim S."/>
            <person name="Wafula E.K."/>
            <person name="Tanskanen J."/>
            <person name="Kim Y.M."/>
            <person name="Honaas L."/>
            <person name="Yang Z."/>
            <person name="Spallek T."/>
            <person name="Conn C.E."/>
            <person name="Ichihashi Y."/>
            <person name="Cheong K."/>
            <person name="Cui S."/>
            <person name="Der J.P."/>
            <person name="Gundlach H."/>
            <person name="Jiao Y."/>
            <person name="Hori C."/>
            <person name="Ishida J.K."/>
            <person name="Kasahara H."/>
            <person name="Kiba T."/>
            <person name="Kim M.S."/>
            <person name="Koo N."/>
            <person name="Laohavisit A."/>
            <person name="Lee Y.H."/>
            <person name="Lumba S."/>
            <person name="McCourt P."/>
            <person name="Mortimer J.C."/>
            <person name="Mutuku J.M."/>
            <person name="Nomura T."/>
            <person name="Sasaki-Sekimoto Y."/>
            <person name="Seto Y."/>
            <person name="Wang Y."/>
            <person name="Wakatake T."/>
            <person name="Sakakibara H."/>
            <person name="Demura T."/>
            <person name="Yamaguchi S."/>
            <person name="Yoneyama K."/>
            <person name="Manabe R.I."/>
            <person name="Nelson D.C."/>
            <person name="Schulman A.H."/>
            <person name="Timko M.P."/>
            <person name="dePamphilis C.W."/>
            <person name="Choi D."/>
            <person name="Shirasu K."/>
        </authorList>
    </citation>
    <scope>NUCLEOTIDE SEQUENCE [LARGE SCALE GENOMIC DNA]</scope>
    <source>
        <strain evidence="20">cv. UVA1</strain>
    </source>
</reference>
<dbReference type="Gene3D" id="3.10.20.370">
    <property type="match status" value="1"/>
</dbReference>
<dbReference type="InterPro" id="IPR043502">
    <property type="entry name" value="DNA/RNA_pol_sf"/>
</dbReference>
<dbReference type="SUPFAM" id="SSF53098">
    <property type="entry name" value="Ribonuclease H-like"/>
    <property type="match status" value="1"/>
</dbReference>
<dbReference type="CDD" id="cd09274">
    <property type="entry name" value="RNase_HI_RT_Ty3"/>
    <property type="match status" value="1"/>
</dbReference>
<evidence type="ECO:0000256" key="1">
    <source>
        <dbReference type="ARBA" id="ARBA00022670"/>
    </source>
</evidence>
<evidence type="ECO:0000256" key="2">
    <source>
        <dbReference type="ARBA" id="ARBA00022679"/>
    </source>
</evidence>
<keyword evidence="11" id="KW-0695">RNA-directed DNA polymerase</keyword>
<dbReference type="PANTHER" id="PTHR37984">
    <property type="entry name" value="PROTEIN CBG26694"/>
    <property type="match status" value="1"/>
</dbReference>
<dbReference type="InterPro" id="IPR036397">
    <property type="entry name" value="RNaseH_sf"/>
</dbReference>
<comment type="caution">
    <text evidence="19">The sequence shown here is derived from an EMBL/GenBank/DDBJ whole genome shotgun (WGS) entry which is preliminary data.</text>
</comment>
<evidence type="ECO:0000256" key="15">
    <source>
        <dbReference type="SAM" id="MobiDB-lite"/>
    </source>
</evidence>
<dbReference type="AlphaFoldDB" id="A0A5A7NXX9"/>
<evidence type="ECO:0000256" key="14">
    <source>
        <dbReference type="ARBA" id="ARBA00023172"/>
    </source>
</evidence>
<dbReference type="GO" id="GO:0004190">
    <property type="term" value="F:aspartic-type endopeptidase activity"/>
    <property type="evidence" value="ECO:0007669"/>
    <property type="project" value="UniProtKB-KW"/>
</dbReference>
<proteinExistence type="predicted"/>
<dbReference type="Pfam" id="PF17917">
    <property type="entry name" value="RT_RNaseH"/>
    <property type="match status" value="1"/>
</dbReference>
<evidence type="ECO:0000256" key="12">
    <source>
        <dbReference type="ARBA" id="ARBA00022932"/>
    </source>
</evidence>
<dbReference type="Gene3D" id="1.10.340.70">
    <property type="match status" value="1"/>
</dbReference>
<dbReference type="GO" id="GO:0003964">
    <property type="term" value="F:RNA-directed DNA polymerase activity"/>
    <property type="evidence" value="ECO:0007669"/>
    <property type="project" value="UniProtKB-KW"/>
</dbReference>
<dbReference type="GO" id="GO:0046872">
    <property type="term" value="F:metal ion binding"/>
    <property type="evidence" value="ECO:0007669"/>
    <property type="project" value="UniProtKB-KW"/>
</dbReference>
<feature type="domain" description="Reverse transcriptase RNase H-like" evidence="16">
    <location>
        <begin position="13"/>
        <end position="110"/>
    </location>
</feature>
<dbReference type="Proteomes" id="UP000325081">
    <property type="component" value="Unassembled WGS sequence"/>
</dbReference>
<dbReference type="InterPro" id="IPR056924">
    <property type="entry name" value="SH3_Tf2-1"/>
</dbReference>
<dbReference type="InterPro" id="IPR041588">
    <property type="entry name" value="Integrase_H2C2"/>
</dbReference>
<evidence type="ECO:0000256" key="6">
    <source>
        <dbReference type="ARBA" id="ARBA00022750"/>
    </source>
</evidence>
<evidence type="ECO:0000313" key="19">
    <source>
        <dbReference type="EMBL" id="GER25294.1"/>
    </source>
</evidence>
<evidence type="ECO:0000256" key="5">
    <source>
        <dbReference type="ARBA" id="ARBA00022723"/>
    </source>
</evidence>
<evidence type="ECO:0000256" key="8">
    <source>
        <dbReference type="ARBA" id="ARBA00022801"/>
    </source>
</evidence>
<feature type="domain" description="Tf2-1-like SH3-like" evidence="18">
    <location>
        <begin position="428"/>
        <end position="483"/>
    </location>
</feature>
<evidence type="ECO:0000256" key="9">
    <source>
        <dbReference type="ARBA" id="ARBA00022842"/>
    </source>
</evidence>
<keyword evidence="3" id="KW-0548">Nucleotidyltransferase</keyword>
<keyword evidence="5" id="KW-0479">Metal-binding</keyword>
<keyword evidence="1" id="KW-0645">Protease</keyword>
<keyword evidence="9" id="KW-0460">Magnesium</keyword>
<dbReference type="SUPFAM" id="SSF56672">
    <property type="entry name" value="DNA/RNA polymerases"/>
    <property type="match status" value="1"/>
</dbReference>
<evidence type="ECO:0000259" key="16">
    <source>
        <dbReference type="Pfam" id="PF17917"/>
    </source>
</evidence>
<evidence type="ECO:0000256" key="13">
    <source>
        <dbReference type="ARBA" id="ARBA00023125"/>
    </source>
</evidence>
<keyword evidence="2" id="KW-0808">Transferase</keyword>
<feature type="compositionally biased region" description="Basic and acidic residues" evidence="15">
    <location>
        <begin position="587"/>
        <end position="604"/>
    </location>
</feature>
<evidence type="ECO:0000313" key="20">
    <source>
        <dbReference type="Proteomes" id="UP000325081"/>
    </source>
</evidence>
<evidence type="ECO:0000259" key="17">
    <source>
        <dbReference type="Pfam" id="PF17921"/>
    </source>
</evidence>
<evidence type="ECO:0000256" key="11">
    <source>
        <dbReference type="ARBA" id="ARBA00022918"/>
    </source>
</evidence>
<name>A0A5A7NXX9_STRAF</name>
<dbReference type="InterPro" id="IPR041373">
    <property type="entry name" value="RT_RNaseH"/>
</dbReference>
<keyword evidence="10" id="KW-0229">DNA integration</keyword>
<dbReference type="InterPro" id="IPR012337">
    <property type="entry name" value="RNaseH-like_sf"/>
</dbReference>
<dbReference type="GO" id="GO:0004519">
    <property type="term" value="F:endonuclease activity"/>
    <property type="evidence" value="ECO:0007669"/>
    <property type="project" value="UniProtKB-KW"/>
</dbReference>
<dbReference type="Pfam" id="PF17921">
    <property type="entry name" value="Integrase_H2C2"/>
    <property type="match status" value="1"/>
</dbReference>
<dbReference type="InterPro" id="IPR050951">
    <property type="entry name" value="Retrovirus_Pol_polyprotein"/>
</dbReference>
<feature type="region of interest" description="Disordered" evidence="15">
    <location>
        <begin position="554"/>
        <end position="620"/>
    </location>
</feature>
<dbReference type="GO" id="GO:0006310">
    <property type="term" value="P:DNA recombination"/>
    <property type="evidence" value="ECO:0007669"/>
    <property type="project" value="UniProtKB-KW"/>
</dbReference>
<feature type="domain" description="Integrase zinc-binding" evidence="17">
    <location>
        <begin position="197"/>
        <end position="253"/>
    </location>
</feature>
<keyword evidence="12" id="KW-0239">DNA-directed DNA polymerase</keyword>
<evidence type="ECO:0000256" key="10">
    <source>
        <dbReference type="ARBA" id="ARBA00022908"/>
    </source>
</evidence>
<evidence type="ECO:0000256" key="3">
    <source>
        <dbReference type="ARBA" id="ARBA00022695"/>
    </source>
</evidence>
<evidence type="ECO:0000259" key="18">
    <source>
        <dbReference type="Pfam" id="PF24626"/>
    </source>
</evidence>
<keyword evidence="7" id="KW-0255">Endonuclease</keyword>
<dbReference type="Pfam" id="PF24626">
    <property type="entry name" value="SH3_Tf2-1"/>
    <property type="match status" value="1"/>
</dbReference>
<gene>
    <name evidence="19" type="ORF">STAS_00865</name>
</gene>
<protein>
    <submittedName>
        <fullName evidence="19">Ty3-gypsy retrotransposon protein</fullName>
    </submittedName>
</protein>
<dbReference type="EMBL" id="BKCP01000002">
    <property type="protein sequence ID" value="GER25294.1"/>
    <property type="molecule type" value="Genomic_DNA"/>
</dbReference>
<accession>A0A5A7NXX9</accession>
<keyword evidence="13" id="KW-0238">DNA-binding</keyword>
<evidence type="ECO:0000256" key="4">
    <source>
        <dbReference type="ARBA" id="ARBA00022722"/>
    </source>
</evidence>
<keyword evidence="4" id="KW-0540">Nuclease</keyword>
<organism evidence="19 20">
    <name type="scientific">Striga asiatica</name>
    <name type="common">Asiatic witchweed</name>
    <name type="synonym">Buchnera asiatica</name>
    <dbReference type="NCBI Taxonomy" id="4170"/>
    <lineage>
        <taxon>Eukaryota</taxon>
        <taxon>Viridiplantae</taxon>
        <taxon>Streptophyta</taxon>
        <taxon>Embryophyta</taxon>
        <taxon>Tracheophyta</taxon>
        <taxon>Spermatophyta</taxon>
        <taxon>Magnoliopsida</taxon>
        <taxon>eudicotyledons</taxon>
        <taxon>Gunneridae</taxon>
        <taxon>Pentapetalae</taxon>
        <taxon>asterids</taxon>
        <taxon>lamiids</taxon>
        <taxon>Lamiales</taxon>
        <taxon>Orobanchaceae</taxon>
        <taxon>Buchnereae</taxon>
        <taxon>Striga</taxon>
    </lineage>
</organism>
<dbReference type="GO" id="GO:0006508">
    <property type="term" value="P:proteolysis"/>
    <property type="evidence" value="ECO:0007669"/>
    <property type="project" value="UniProtKB-KW"/>
</dbReference>
<dbReference type="GO" id="GO:0015074">
    <property type="term" value="P:DNA integration"/>
    <property type="evidence" value="ECO:0007669"/>
    <property type="project" value="UniProtKB-KW"/>
</dbReference>
<keyword evidence="14" id="KW-0233">DNA recombination</keyword>
<dbReference type="GO" id="GO:0003677">
    <property type="term" value="F:DNA binding"/>
    <property type="evidence" value="ECO:0007669"/>
    <property type="project" value="UniProtKB-KW"/>
</dbReference>
<keyword evidence="20" id="KW-1185">Reference proteome</keyword>
<dbReference type="Gene3D" id="3.30.420.10">
    <property type="entry name" value="Ribonuclease H-like superfamily/Ribonuclease H"/>
    <property type="match status" value="1"/>
</dbReference>
<dbReference type="OrthoDB" id="2013610at2759"/>
<keyword evidence="6" id="KW-0064">Aspartyl protease</keyword>
<sequence>MSTTLVLDMPTFEMLFKVHKDASDVGIGLVLTQEDRPIAYISKALESILMGWSVYVKELEPVVEAVRVWRPYLLGRHLRIVTDRQLLKHLLEQRIVTPEQQNFVSKLMGFDFEICYRPGRQYSVADELSRRTVVAELQAISGPTWTMWNQLREANTQDTFCNDVRRKMEAQEEEVHDYDVYGGLLLYKGRVYVPETDRLRHDIVQYFHESKTGGHSGVHRTWARLSTTFYWPGVKNEVQEFVAKCDVYQRVKSDYRKLGGFLQPLPVPERILEDITMDFIEGLPMSNGFNWIMVVMDRLTQGTELAMSFAYHPQTDGQTDVTNRILEQYLRCYVLDFLRKWEGFLPWLMYNTTYHASTKFTLFELVYGRVAPTLVSYPLGKSSNDKVDRELIELDLMIQELKSNLYRSINRMKEYYDKGRRKERFKPGDWVYLKLRPYRQQTISQKALFKLGSRFYGPYKIIERVGEVAYQLDLPAEAQIHSVPFLGKAQKNGVKDTYDTSKAARGGGIALDGCARLAKGGQRGLRTAAELFVREGGSSGSLLVTTEEGLWGRSSEEFAGRGGARRSSRQWSHAEEKGSRKRAVGIPHEKGQRPAGSRRVEAQRRKGRRARGGTAWRGKASAGGDVMVVMAR</sequence>
<dbReference type="PANTHER" id="PTHR37984:SF5">
    <property type="entry name" value="PROTEIN NYNRIN-LIKE"/>
    <property type="match status" value="1"/>
</dbReference>